<dbReference type="EMBL" id="CP003382">
    <property type="protein sequence ID" value="AFZ68455.1"/>
    <property type="molecule type" value="Genomic_DNA"/>
</dbReference>
<feature type="domain" description="Cyclic nucleotide-binding" evidence="4">
    <location>
        <begin position="15"/>
        <end position="137"/>
    </location>
</feature>
<dbReference type="STRING" id="937777.Deipe_3004"/>
<evidence type="ECO:0000259" key="5">
    <source>
        <dbReference type="PROSITE" id="PS51063"/>
    </source>
</evidence>
<reference evidence="7" key="1">
    <citation type="submission" date="2012-03" db="EMBL/GenBank/DDBJ databases">
        <title>Complete sequence of chromosome of Deinococcus peraridilitoris DSM 19664.</title>
        <authorList>
            <person name="Lucas S."/>
            <person name="Copeland A."/>
            <person name="Lapidus A."/>
            <person name="Glavina del Rio T."/>
            <person name="Dalin E."/>
            <person name="Tice H."/>
            <person name="Bruce D."/>
            <person name="Goodwin L."/>
            <person name="Pitluck S."/>
            <person name="Peters L."/>
            <person name="Mikhailova N."/>
            <person name="Lu M."/>
            <person name="Kyrpides N."/>
            <person name="Mavromatis K."/>
            <person name="Ivanova N."/>
            <person name="Brettin T."/>
            <person name="Detter J.C."/>
            <person name="Han C."/>
            <person name="Larimer F."/>
            <person name="Land M."/>
            <person name="Hauser L."/>
            <person name="Markowitz V."/>
            <person name="Cheng J.-F."/>
            <person name="Hugenholtz P."/>
            <person name="Woyke T."/>
            <person name="Wu D."/>
            <person name="Pukall R."/>
            <person name="Steenblock K."/>
            <person name="Brambilla E."/>
            <person name="Klenk H.-P."/>
            <person name="Eisen J.A."/>
        </authorList>
    </citation>
    <scope>NUCLEOTIDE SEQUENCE [LARGE SCALE GENOMIC DNA]</scope>
    <source>
        <strain evidence="7">DSM 19664 / LMG 22246 / CIP 109416 / KR-200</strain>
    </source>
</reference>
<dbReference type="PROSITE" id="PS51063">
    <property type="entry name" value="HTH_CRP_2"/>
    <property type="match status" value="1"/>
</dbReference>
<dbReference type="SUPFAM" id="SSF46785">
    <property type="entry name" value="Winged helix' DNA-binding domain"/>
    <property type="match status" value="1"/>
</dbReference>
<dbReference type="eggNOG" id="COG0664">
    <property type="taxonomic scope" value="Bacteria"/>
</dbReference>
<dbReference type="InterPro" id="IPR018490">
    <property type="entry name" value="cNMP-bd_dom_sf"/>
</dbReference>
<dbReference type="SMART" id="SM00100">
    <property type="entry name" value="cNMP"/>
    <property type="match status" value="1"/>
</dbReference>
<dbReference type="RefSeq" id="WP_015236756.1">
    <property type="nucleotide sequence ID" value="NC_019793.1"/>
</dbReference>
<dbReference type="PATRIC" id="fig|937777.3.peg.3020"/>
<accession>L0A606</accession>
<dbReference type="AlphaFoldDB" id="L0A606"/>
<proteinExistence type="predicted"/>
<dbReference type="Pfam" id="PF13545">
    <property type="entry name" value="HTH_Crp_2"/>
    <property type="match status" value="1"/>
</dbReference>
<dbReference type="InterPro" id="IPR012318">
    <property type="entry name" value="HTH_CRP"/>
</dbReference>
<dbReference type="CDD" id="cd00038">
    <property type="entry name" value="CAP_ED"/>
    <property type="match status" value="1"/>
</dbReference>
<dbReference type="KEGG" id="dpd:Deipe_3004"/>
<organism evidence="6 7">
    <name type="scientific">Deinococcus peraridilitoris (strain DSM 19664 / LMG 22246 / CIP 109416 / KR-200)</name>
    <dbReference type="NCBI Taxonomy" id="937777"/>
    <lineage>
        <taxon>Bacteria</taxon>
        <taxon>Thermotogati</taxon>
        <taxon>Deinococcota</taxon>
        <taxon>Deinococci</taxon>
        <taxon>Deinococcales</taxon>
        <taxon>Deinococcaceae</taxon>
        <taxon>Deinococcus</taxon>
    </lineage>
</organism>
<evidence type="ECO:0000313" key="6">
    <source>
        <dbReference type="EMBL" id="AFZ68455.1"/>
    </source>
</evidence>
<dbReference type="InterPro" id="IPR014710">
    <property type="entry name" value="RmlC-like_jellyroll"/>
</dbReference>
<evidence type="ECO:0000313" key="7">
    <source>
        <dbReference type="Proteomes" id="UP000010467"/>
    </source>
</evidence>
<dbReference type="GO" id="GO:0003677">
    <property type="term" value="F:DNA binding"/>
    <property type="evidence" value="ECO:0007669"/>
    <property type="project" value="UniProtKB-KW"/>
</dbReference>
<dbReference type="HOGENOM" id="CLU_075053_4_0_0"/>
<sequence>MTTERALSLIRLVSLFHGASEADVLTLARHGQFRQLRRTEALFHEGDRADALYAVESGWLKIFKLSPRGNREVTLYLEGPRQVVAGVSALIEDARLAASCVALEDACVLCLPADVVRHVTFHSPTVAQAVIGYFARRQGDLLHRMEQLLFSDLSERLAAHLLASGAHSPYALPTNSELASLLGTVPELVSRKLGEFYRQGFITLSRRTVRILDVEALRALAEGESRAR</sequence>
<dbReference type="GO" id="GO:0005829">
    <property type="term" value="C:cytosol"/>
    <property type="evidence" value="ECO:0007669"/>
    <property type="project" value="TreeGrafter"/>
</dbReference>
<gene>
    <name evidence="6" type="ordered locus">Deipe_3004</name>
</gene>
<feature type="domain" description="HTH crp-type" evidence="5">
    <location>
        <begin position="151"/>
        <end position="215"/>
    </location>
</feature>
<protein>
    <submittedName>
        <fullName evidence="6">cAMP-binding protein</fullName>
    </submittedName>
</protein>
<dbReference type="InterPro" id="IPR036388">
    <property type="entry name" value="WH-like_DNA-bd_sf"/>
</dbReference>
<dbReference type="Gene3D" id="1.10.10.10">
    <property type="entry name" value="Winged helix-like DNA-binding domain superfamily/Winged helix DNA-binding domain"/>
    <property type="match status" value="1"/>
</dbReference>
<dbReference type="PANTHER" id="PTHR24567">
    <property type="entry name" value="CRP FAMILY TRANSCRIPTIONAL REGULATORY PROTEIN"/>
    <property type="match status" value="1"/>
</dbReference>
<dbReference type="GO" id="GO:0003700">
    <property type="term" value="F:DNA-binding transcription factor activity"/>
    <property type="evidence" value="ECO:0007669"/>
    <property type="project" value="TreeGrafter"/>
</dbReference>
<keyword evidence="3" id="KW-0804">Transcription</keyword>
<keyword evidence="1" id="KW-0805">Transcription regulation</keyword>
<keyword evidence="7" id="KW-1185">Reference proteome</keyword>
<dbReference type="InterPro" id="IPR000595">
    <property type="entry name" value="cNMP-bd_dom"/>
</dbReference>
<name>L0A606_DEIPD</name>
<dbReference type="PROSITE" id="PS50042">
    <property type="entry name" value="CNMP_BINDING_3"/>
    <property type="match status" value="1"/>
</dbReference>
<dbReference type="Pfam" id="PF00027">
    <property type="entry name" value="cNMP_binding"/>
    <property type="match status" value="1"/>
</dbReference>
<evidence type="ECO:0000256" key="2">
    <source>
        <dbReference type="ARBA" id="ARBA00023125"/>
    </source>
</evidence>
<keyword evidence="2" id="KW-0238">DNA-binding</keyword>
<evidence type="ECO:0000256" key="3">
    <source>
        <dbReference type="ARBA" id="ARBA00023163"/>
    </source>
</evidence>
<dbReference type="Gene3D" id="2.60.120.10">
    <property type="entry name" value="Jelly Rolls"/>
    <property type="match status" value="1"/>
</dbReference>
<dbReference type="InterPro" id="IPR036390">
    <property type="entry name" value="WH_DNA-bd_sf"/>
</dbReference>
<dbReference type="SUPFAM" id="SSF51206">
    <property type="entry name" value="cAMP-binding domain-like"/>
    <property type="match status" value="1"/>
</dbReference>
<dbReference type="SMART" id="SM00419">
    <property type="entry name" value="HTH_CRP"/>
    <property type="match status" value="1"/>
</dbReference>
<evidence type="ECO:0000256" key="1">
    <source>
        <dbReference type="ARBA" id="ARBA00023015"/>
    </source>
</evidence>
<dbReference type="Proteomes" id="UP000010467">
    <property type="component" value="Chromosome"/>
</dbReference>
<dbReference type="InterPro" id="IPR050397">
    <property type="entry name" value="Env_Response_Regulators"/>
</dbReference>
<dbReference type="OrthoDB" id="9810708at2"/>
<evidence type="ECO:0000259" key="4">
    <source>
        <dbReference type="PROSITE" id="PS50042"/>
    </source>
</evidence>
<dbReference type="PANTHER" id="PTHR24567:SF74">
    <property type="entry name" value="HTH-TYPE TRANSCRIPTIONAL REGULATOR ARCR"/>
    <property type="match status" value="1"/>
</dbReference>